<protein>
    <submittedName>
        <fullName evidence="2">Uncharacterized protein</fullName>
    </submittedName>
</protein>
<dbReference type="AlphaFoldDB" id="A0A8K0PD05"/>
<name>A0A8K0PD05_9PEZI</name>
<dbReference type="EMBL" id="JAESVG020000005">
    <property type="protein sequence ID" value="KAG8627525.1"/>
    <property type="molecule type" value="Genomic_DNA"/>
</dbReference>
<accession>A0A8K0PD05</accession>
<dbReference type="InterPro" id="IPR038883">
    <property type="entry name" value="AN11006-like"/>
</dbReference>
<keyword evidence="3" id="KW-1185">Reference proteome</keyword>
<dbReference type="Proteomes" id="UP000809789">
    <property type="component" value="Unassembled WGS sequence"/>
</dbReference>
<sequence>MTKKKIVAQPDPASPADSGYGDSTQGPPKKRARTAAKKPEPIIYHTFSNKGDVLTGLTVHSQSESRVSPIEKSSGMFEHLLKLQGPRSFTYLDSTNNEAGDIIIRFSASKAFPLMKLPTEIRIKIFKQVMMPENNPRAKIVINSTTTGVKSTNFAEKMKHRVGLLTVNKKIYAETLPLIYGNHIRFDDNRAVSTFMNRIGLEAPKHISFVEIMAYKKDSGNALSALARCPELKRIHISTGVGVGASPSKAAKGFHAENSFFYETVGHKAGDKYRGMDLVRFGLSEKCFSVKEGDGTKRRYTDEEREEFQECMARLLK</sequence>
<feature type="region of interest" description="Disordered" evidence="1">
    <location>
        <begin position="1"/>
        <end position="39"/>
    </location>
</feature>
<evidence type="ECO:0000256" key="1">
    <source>
        <dbReference type="SAM" id="MobiDB-lite"/>
    </source>
</evidence>
<dbReference type="OrthoDB" id="62952at2759"/>
<dbReference type="PANTHER" id="PTHR42085">
    <property type="entry name" value="F-BOX DOMAIN-CONTAINING PROTEIN"/>
    <property type="match status" value="1"/>
</dbReference>
<gene>
    <name evidence="2" type="ORF">KVT40_005008</name>
</gene>
<proteinExistence type="predicted"/>
<evidence type="ECO:0000313" key="2">
    <source>
        <dbReference type="EMBL" id="KAG8627525.1"/>
    </source>
</evidence>
<comment type="caution">
    <text evidence="2">The sequence shown here is derived from an EMBL/GenBank/DDBJ whole genome shotgun (WGS) entry which is preliminary data.</text>
</comment>
<organism evidence="2 3">
    <name type="scientific">Elsinoe batatas</name>
    <dbReference type="NCBI Taxonomy" id="2601811"/>
    <lineage>
        <taxon>Eukaryota</taxon>
        <taxon>Fungi</taxon>
        <taxon>Dikarya</taxon>
        <taxon>Ascomycota</taxon>
        <taxon>Pezizomycotina</taxon>
        <taxon>Dothideomycetes</taxon>
        <taxon>Dothideomycetidae</taxon>
        <taxon>Myriangiales</taxon>
        <taxon>Elsinoaceae</taxon>
        <taxon>Elsinoe</taxon>
    </lineage>
</organism>
<dbReference type="PANTHER" id="PTHR42085:SF8">
    <property type="entry name" value="F-BOX DOMAIN-CONTAINING PROTEIN"/>
    <property type="match status" value="1"/>
</dbReference>
<reference evidence="2" key="1">
    <citation type="submission" date="2021-07" db="EMBL/GenBank/DDBJ databases">
        <title>Elsinoe batatas strain:CRI-CJ2 Genome sequencing and assembly.</title>
        <authorList>
            <person name="Huang L."/>
        </authorList>
    </citation>
    <scope>NUCLEOTIDE SEQUENCE</scope>
    <source>
        <strain evidence="2">CRI-CJ2</strain>
    </source>
</reference>
<evidence type="ECO:0000313" key="3">
    <source>
        <dbReference type="Proteomes" id="UP000809789"/>
    </source>
</evidence>